<dbReference type="OrthoDB" id="417891at2759"/>
<dbReference type="GO" id="GO:0005737">
    <property type="term" value="C:cytoplasm"/>
    <property type="evidence" value="ECO:0007669"/>
    <property type="project" value="TreeGrafter"/>
</dbReference>
<evidence type="ECO:0000256" key="2">
    <source>
        <dbReference type="ARBA" id="ARBA00023002"/>
    </source>
</evidence>
<proteinExistence type="inferred from homology"/>
<dbReference type="KEGG" id="bany:112051340"/>
<keyword evidence="4" id="KW-1185">Reference proteome</keyword>
<dbReference type="Pfam" id="PF00106">
    <property type="entry name" value="adh_short"/>
    <property type="match status" value="1"/>
</dbReference>
<dbReference type="InterPro" id="IPR036291">
    <property type="entry name" value="NAD(P)-bd_dom_sf"/>
</dbReference>
<dbReference type="PRINTS" id="PR00080">
    <property type="entry name" value="SDRFAMILY"/>
</dbReference>
<protein>
    <submittedName>
        <fullName evidence="5">15-hydroxyprostaglandin dehydrogenase [NAD(+)]-like</fullName>
    </submittedName>
</protein>
<dbReference type="Gene3D" id="3.40.50.720">
    <property type="entry name" value="NAD(P)-binding Rossmann-like Domain"/>
    <property type="match status" value="1"/>
</dbReference>
<dbReference type="SUPFAM" id="SSF51735">
    <property type="entry name" value="NAD(P)-binding Rossmann-fold domains"/>
    <property type="match status" value="1"/>
</dbReference>
<comment type="similarity">
    <text evidence="1 3">Belongs to the short-chain dehydrogenases/reductases (SDR) family.</text>
</comment>
<dbReference type="Proteomes" id="UP001652582">
    <property type="component" value="Chromosome 5"/>
</dbReference>
<evidence type="ECO:0000256" key="1">
    <source>
        <dbReference type="ARBA" id="ARBA00006484"/>
    </source>
</evidence>
<name>A0A6J1NFI1_BICAN</name>
<evidence type="ECO:0000313" key="4">
    <source>
        <dbReference type="Proteomes" id="UP001652582"/>
    </source>
</evidence>
<sequence length="272" mass="29341">MAAKLLPEFMDVDGKVILVTGGAVGIGAGLVKELLSQNARHVAFLDVLEREGGALESELLNKFGALRARFIKCDISDEGQLSAAYKLVLDKYRRLDAVVNNAAVMSEGDYKRMVDVNFTATVTSTFKALEVMSVDKGGSGGVVLNVSSLIALKPQENLHFPVFAATKAAVLHFSNQIATQQSYSKTKVRIVTACLGLTDTALLHRHNFERHDTNSLVAQVPEKQRVTSAVSGIMFVIRRAESGSTWIIADDEPASDVTSTVREGFRSVATAI</sequence>
<dbReference type="PANTHER" id="PTHR44229:SF8">
    <property type="entry name" value="ALCOHOL DEHYDROGENASE-RELATED"/>
    <property type="match status" value="1"/>
</dbReference>
<accession>A0A6J1NFI1</accession>
<gene>
    <name evidence="5" type="primary">LOC112051340</name>
</gene>
<dbReference type="PRINTS" id="PR00081">
    <property type="entry name" value="GDHRDH"/>
</dbReference>
<dbReference type="RefSeq" id="XP_023945709.2">
    <property type="nucleotide sequence ID" value="XM_024089941.2"/>
</dbReference>
<dbReference type="PANTHER" id="PTHR44229">
    <property type="entry name" value="15-HYDROXYPROSTAGLANDIN DEHYDROGENASE [NAD(+)]"/>
    <property type="match status" value="1"/>
</dbReference>
<dbReference type="GO" id="GO:0016404">
    <property type="term" value="F:15-hydroxyprostaglandin dehydrogenase (NAD+) activity"/>
    <property type="evidence" value="ECO:0007669"/>
    <property type="project" value="UniProtKB-EC"/>
</dbReference>
<dbReference type="GO" id="GO:0047034">
    <property type="term" value="F:15-hydroxyicosatetraenoate dehydrogenase activity"/>
    <property type="evidence" value="ECO:0007669"/>
    <property type="project" value="UniProtKB-EC"/>
</dbReference>
<organism evidence="4 5">
    <name type="scientific">Bicyclus anynana</name>
    <name type="common">Squinting bush brown butterfly</name>
    <dbReference type="NCBI Taxonomy" id="110368"/>
    <lineage>
        <taxon>Eukaryota</taxon>
        <taxon>Metazoa</taxon>
        <taxon>Ecdysozoa</taxon>
        <taxon>Arthropoda</taxon>
        <taxon>Hexapoda</taxon>
        <taxon>Insecta</taxon>
        <taxon>Pterygota</taxon>
        <taxon>Neoptera</taxon>
        <taxon>Endopterygota</taxon>
        <taxon>Lepidoptera</taxon>
        <taxon>Glossata</taxon>
        <taxon>Ditrysia</taxon>
        <taxon>Papilionoidea</taxon>
        <taxon>Nymphalidae</taxon>
        <taxon>Satyrinae</taxon>
        <taxon>Satyrini</taxon>
        <taxon>Mycalesina</taxon>
        <taxon>Bicyclus</taxon>
    </lineage>
</organism>
<dbReference type="InterPro" id="IPR002347">
    <property type="entry name" value="SDR_fam"/>
</dbReference>
<evidence type="ECO:0000256" key="3">
    <source>
        <dbReference type="RuleBase" id="RU000363"/>
    </source>
</evidence>
<dbReference type="AlphaFoldDB" id="A0A6J1NFI1"/>
<reference evidence="5" key="1">
    <citation type="submission" date="2025-08" db="UniProtKB">
        <authorList>
            <consortium name="RefSeq"/>
        </authorList>
    </citation>
    <scope>IDENTIFICATION</scope>
</reference>
<keyword evidence="2" id="KW-0560">Oxidoreductase</keyword>
<evidence type="ECO:0000313" key="5">
    <source>
        <dbReference type="RefSeq" id="XP_023945709.2"/>
    </source>
</evidence>
<dbReference type="GeneID" id="112051340"/>